<evidence type="ECO:0000259" key="1">
    <source>
        <dbReference type="PROSITE" id="PS50104"/>
    </source>
</evidence>
<reference evidence="2 3" key="1">
    <citation type="submission" date="2016-09" db="EMBL/GenBank/DDBJ databases">
        <authorList>
            <person name="Capua I."/>
            <person name="De Benedictis P."/>
            <person name="Joannis T."/>
            <person name="Lombin L.H."/>
            <person name="Cattoli G."/>
        </authorList>
    </citation>
    <scope>NUCLEOTIDE SEQUENCE [LARGE SCALE GENOMIC DNA]</scope>
    <source>
        <strain evidence="2 3">NIO-1002</strain>
    </source>
</reference>
<dbReference type="GO" id="GO:0007165">
    <property type="term" value="P:signal transduction"/>
    <property type="evidence" value="ECO:0007669"/>
    <property type="project" value="InterPro"/>
</dbReference>
<dbReference type="SUPFAM" id="SSF52200">
    <property type="entry name" value="Toll/Interleukin receptor TIR domain"/>
    <property type="match status" value="1"/>
</dbReference>
<name>A0A1G6HN81_9MICO</name>
<evidence type="ECO:0000313" key="3">
    <source>
        <dbReference type="Proteomes" id="UP000183203"/>
    </source>
</evidence>
<gene>
    <name evidence="2" type="ORF">SAMN05216418_1342</name>
</gene>
<dbReference type="PROSITE" id="PS50104">
    <property type="entry name" value="TIR"/>
    <property type="match status" value="1"/>
</dbReference>
<dbReference type="Gene3D" id="3.40.50.10140">
    <property type="entry name" value="Toll/interleukin-1 receptor homology (TIR) domain"/>
    <property type="match status" value="1"/>
</dbReference>
<feature type="domain" description="TIR" evidence="1">
    <location>
        <begin position="1"/>
        <end position="131"/>
    </location>
</feature>
<accession>A0A1G6HN81</accession>
<sequence length="258" mass="28088">MKIFISWSGNASRLVAEALRTWLPTVLAGRVECFVSSQDIRRGERGMEVIAGELQDRDYGIVVLTRDNLNSPWVNFEAGALGKSLGLGKVAPLLVDVSRADVEGPIAQFQSTLLTERDDMRQFVRDLALLVPGLPEATIDTMFGAKWDELDSAVASAGVVAASPKTTRTAESMLEEVLEHVRALAKMPLGASIDEDAQRLFRVDLLAERFGSSTFHYGDAYHGVIDYNPATEAVLINNLARPGGLLWVAISEGEITPF</sequence>
<dbReference type="InterPro" id="IPR000157">
    <property type="entry name" value="TIR_dom"/>
</dbReference>
<dbReference type="Proteomes" id="UP000183203">
    <property type="component" value="Unassembled WGS sequence"/>
</dbReference>
<evidence type="ECO:0000313" key="2">
    <source>
        <dbReference type="EMBL" id="SDB95345.1"/>
    </source>
</evidence>
<protein>
    <submittedName>
        <fullName evidence="2">TIR domain-containing protein</fullName>
    </submittedName>
</protein>
<dbReference type="OrthoDB" id="122965at2"/>
<dbReference type="AlphaFoldDB" id="A0A1G6HN81"/>
<proteinExistence type="predicted"/>
<dbReference type="EMBL" id="FMYG01000002">
    <property type="protein sequence ID" value="SDB95345.1"/>
    <property type="molecule type" value="Genomic_DNA"/>
</dbReference>
<organism evidence="2 3">
    <name type="scientific">Microbacterium enclense</name>
    <dbReference type="NCBI Taxonomy" id="993073"/>
    <lineage>
        <taxon>Bacteria</taxon>
        <taxon>Bacillati</taxon>
        <taxon>Actinomycetota</taxon>
        <taxon>Actinomycetes</taxon>
        <taxon>Micrococcales</taxon>
        <taxon>Microbacteriaceae</taxon>
        <taxon>Microbacterium</taxon>
    </lineage>
</organism>
<dbReference type="InterPro" id="IPR035897">
    <property type="entry name" value="Toll_tir_struct_dom_sf"/>
</dbReference>
<dbReference type="STRING" id="993073.AS029_05460"/>
<dbReference type="RefSeq" id="WP_074615851.1">
    <property type="nucleotide sequence ID" value="NZ_FMYG01000002.1"/>
</dbReference>
<dbReference type="Pfam" id="PF13676">
    <property type="entry name" value="TIR_2"/>
    <property type="match status" value="1"/>
</dbReference>